<evidence type="ECO:0000256" key="4">
    <source>
        <dbReference type="ARBA" id="ARBA00022475"/>
    </source>
</evidence>
<comment type="subcellular location">
    <subcellularLocation>
        <location evidence="1">Membrane</location>
    </subcellularLocation>
</comment>
<organism evidence="9 10">
    <name type="scientific">Paraburkholderia kururiensis</name>
    <dbReference type="NCBI Taxonomy" id="984307"/>
    <lineage>
        <taxon>Bacteria</taxon>
        <taxon>Pseudomonadati</taxon>
        <taxon>Pseudomonadota</taxon>
        <taxon>Betaproteobacteria</taxon>
        <taxon>Burkholderiales</taxon>
        <taxon>Burkholderiaceae</taxon>
        <taxon>Paraburkholderia</taxon>
    </lineage>
</organism>
<feature type="region of interest" description="Disordered" evidence="8">
    <location>
        <begin position="43"/>
        <end position="63"/>
    </location>
</feature>
<evidence type="ECO:0000256" key="7">
    <source>
        <dbReference type="ARBA" id="ARBA00023136"/>
    </source>
</evidence>
<keyword evidence="5" id="KW-0997">Cell inner membrane</keyword>
<comment type="similarity">
    <text evidence="2">Belongs to the ABC transporter superfamily.</text>
</comment>
<proteinExistence type="inferred from homology"/>
<evidence type="ECO:0000256" key="8">
    <source>
        <dbReference type="SAM" id="MobiDB-lite"/>
    </source>
</evidence>
<reference evidence="9 10" key="1">
    <citation type="submission" date="2023-12" db="EMBL/GenBank/DDBJ databases">
        <title>Genome sequencing and assembly of bacterial species from a model synthetic community.</title>
        <authorList>
            <person name="Hogle S.L."/>
        </authorList>
    </citation>
    <scope>NUCLEOTIDE SEQUENCE [LARGE SCALE GENOMIC DNA]</scope>
    <source>
        <strain evidence="9 10">HAMBI 2494</strain>
    </source>
</reference>
<keyword evidence="3" id="KW-0813">Transport</keyword>
<protein>
    <submittedName>
        <fullName evidence="9">Uncharacterized protein</fullName>
    </submittedName>
</protein>
<keyword evidence="6" id="KW-1278">Translocase</keyword>
<dbReference type="PANTHER" id="PTHR43297:SF14">
    <property type="entry name" value="ATPASE AAA-TYPE CORE DOMAIN-CONTAINING PROTEIN"/>
    <property type="match status" value="1"/>
</dbReference>
<evidence type="ECO:0000256" key="2">
    <source>
        <dbReference type="ARBA" id="ARBA00005417"/>
    </source>
</evidence>
<keyword evidence="4" id="KW-1003">Cell membrane</keyword>
<evidence type="ECO:0000313" key="9">
    <source>
        <dbReference type="EMBL" id="WQD78410.1"/>
    </source>
</evidence>
<dbReference type="InterPro" id="IPR050388">
    <property type="entry name" value="ABC_Ni/Peptide_Import"/>
</dbReference>
<gene>
    <name evidence="9" type="ORF">U0042_01460</name>
</gene>
<evidence type="ECO:0000256" key="3">
    <source>
        <dbReference type="ARBA" id="ARBA00022448"/>
    </source>
</evidence>
<name>A0ABZ0WM12_9BURK</name>
<evidence type="ECO:0000256" key="6">
    <source>
        <dbReference type="ARBA" id="ARBA00022967"/>
    </source>
</evidence>
<dbReference type="InterPro" id="IPR027417">
    <property type="entry name" value="P-loop_NTPase"/>
</dbReference>
<evidence type="ECO:0000256" key="1">
    <source>
        <dbReference type="ARBA" id="ARBA00004370"/>
    </source>
</evidence>
<dbReference type="RefSeq" id="WP_114809548.1">
    <property type="nucleotide sequence ID" value="NZ_CP139965.1"/>
</dbReference>
<dbReference type="SUPFAM" id="SSF52540">
    <property type="entry name" value="P-loop containing nucleoside triphosphate hydrolases"/>
    <property type="match status" value="1"/>
</dbReference>
<evidence type="ECO:0000313" key="10">
    <source>
        <dbReference type="Proteomes" id="UP001325479"/>
    </source>
</evidence>
<dbReference type="Gene3D" id="3.40.50.300">
    <property type="entry name" value="P-loop containing nucleotide triphosphate hydrolases"/>
    <property type="match status" value="1"/>
</dbReference>
<dbReference type="EMBL" id="CP139965">
    <property type="protein sequence ID" value="WQD78410.1"/>
    <property type="molecule type" value="Genomic_DNA"/>
</dbReference>
<dbReference type="Proteomes" id="UP001325479">
    <property type="component" value="Chromosome"/>
</dbReference>
<sequence length="63" mass="6911">MALLLPSHDLDVVQRVSDRVLVLKDERAVETGATAEVFGAPQADYTKPLPRSAPDLRVQRRAA</sequence>
<evidence type="ECO:0000256" key="5">
    <source>
        <dbReference type="ARBA" id="ARBA00022519"/>
    </source>
</evidence>
<accession>A0ABZ0WM12</accession>
<dbReference type="PANTHER" id="PTHR43297">
    <property type="entry name" value="OLIGOPEPTIDE TRANSPORT ATP-BINDING PROTEIN APPD"/>
    <property type="match status" value="1"/>
</dbReference>
<keyword evidence="10" id="KW-1185">Reference proteome</keyword>
<keyword evidence="7" id="KW-0472">Membrane</keyword>